<dbReference type="PROSITE" id="PS51257">
    <property type="entry name" value="PROKAR_LIPOPROTEIN"/>
    <property type="match status" value="1"/>
</dbReference>
<evidence type="ECO:0000313" key="4">
    <source>
        <dbReference type="Proteomes" id="UP000825483"/>
    </source>
</evidence>
<dbReference type="InterPro" id="IPR024311">
    <property type="entry name" value="Lipocalin-like"/>
</dbReference>
<evidence type="ECO:0000256" key="1">
    <source>
        <dbReference type="SAM" id="SignalP"/>
    </source>
</evidence>
<protein>
    <recommendedName>
        <fullName evidence="2">Lipocalin-like domain-containing protein</fullName>
    </recommendedName>
</protein>
<sequence length="230" mass="25772">MKKITRILTVLAVAALPFAFTSCDDDDYWYGDSYPWWYNYHEDGGRWGYDNDYNDDNNQGNTLVDEAQVLNGEWNGTMVYTNGSNGTTDQFYATMTFVQNNSNAIKGTGTEYDYYRNADGSVGNSQTLHFSWYINNNGDIYVKYDSGSTFVMDMNASQHGFYLDEATGIFRGYMIGTNNSDLIQFDFTRQTSGAKGSKGLKAVSPKTTTFGADVVDRISLTGKMSLPGRR</sequence>
<gene>
    <name evidence="3" type="ORF">PRLR5076_12880</name>
</gene>
<proteinExistence type="predicted"/>
<reference evidence="3" key="1">
    <citation type="journal article" date="2022" name="Int. J. Syst. Evol. Microbiol.">
        <title>Prevotella lacticifex sp. nov., isolated from the rumen of cows.</title>
        <authorList>
            <person name="Shinkai T."/>
            <person name="Ikeyama N."/>
            <person name="Kumagai M."/>
            <person name="Ohmori H."/>
            <person name="Sakamoto M."/>
            <person name="Ohkuma M."/>
            <person name="Mitsumori M."/>
        </authorList>
    </citation>
    <scope>NUCLEOTIDE SEQUENCE</scope>
    <source>
        <strain evidence="3">R5076</strain>
    </source>
</reference>
<keyword evidence="1" id="KW-0732">Signal</keyword>
<name>A0A9R1C9C2_9BACT</name>
<feature type="domain" description="Lipocalin-like" evidence="2">
    <location>
        <begin position="70"/>
        <end position="149"/>
    </location>
</feature>
<dbReference type="Pfam" id="PF13648">
    <property type="entry name" value="Lipocalin_4"/>
    <property type="match status" value="1"/>
</dbReference>
<dbReference type="Proteomes" id="UP000825483">
    <property type="component" value="Unassembled WGS sequence"/>
</dbReference>
<feature type="signal peptide" evidence="1">
    <location>
        <begin position="1"/>
        <end position="19"/>
    </location>
</feature>
<dbReference type="AlphaFoldDB" id="A0A9R1C9C2"/>
<organism evidence="3 4">
    <name type="scientific">Prevotella lacticifex</name>
    <dbReference type="NCBI Taxonomy" id="2854755"/>
    <lineage>
        <taxon>Bacteria</taxon>
        <taxon>Pseudomonadati</taxon>
        <taxon>Bacteroidota</taxon>
        <taxon>Bacteroidia</taxon>
        <taxon>Bacteroidales</taxon>
        <taxon>Prevotellaceae</taxon>
        <taxon>Prevotella</taxon>
    </lineage>
</organism>
<dbReference type="GeneID" id="72467528"/>
<accession>A0A9R1C9C2</accession>
<comment type="caution">
    <text evidence="3">The sequence shown here is derived from an EMBL/GenBank/DDBJ whole genome shotgun (WGS) entry which is preliminary data.</text>
</comment>
<dbReference type="EMBL" id="BPUB01000001">
    <property type="protein sequence ID" value="GJG58437.1"/>
    <property type="molecule type" value="Genomic_DNA"/>
</dbReference>
<keyword evidence="4" id="KW-1185">Reference proteome</keyword>
<dbReference type="RefSeq" id="WP_223929273.1">
    <property type="nucleotide sequence ID" value="NZ_BPTU01000001.1"/>
</dbReference>
<evidence type="ECO:0000313" key="3">
    <source>
        <dbReference type="EMBL" id="GJG58437.1"/>
    </source>
</evidence>
<evidence type="ECO:0000259" key="2">
    <source>
        <dbReference type="Pfam" id="PF13648"/>
    </source>
</evidence>
<feature type="chain" id="PRO_5040203071" description="Lipocalin-like domain-containing protein" evidence="1">
    <location>
        <begin position="20"/>
        <end position="230"/>
    </location>
</feature>